<feature type="compositionally biased region" description="Basic residues" evidence="5">
    <location>
        <begin position="42"/>
        <end position="51"/>
    </location>
</feature>
<keyword evidence="3" id="KW-0442">Lipid degradation</keyword>
<dbReference type="Pfam" id="PF03403">
    <property type="entry name" value="PAF-AH_p_II"/>
    <property type="match status" value="2"/>
</dbReference>
<feature type="compositionally biased region" description="Acidic residues" evidence="5">
    <location>
        <begin position="222"/>
        <end position="235"/>
    </location>
</feature>
<evidence type="ECO:0000256" key="5">
    <source>
        <dbReference type="SAM" id="MobiDB-lite"/>
    </source>
</evidence>
<gene>
    <name evidence="6" type="ORF">HDK90DRAFT_418535</name>
</gene>
<feature type="region of interest" description="Disordered" evidence="5">
    <location>
        <begin position="1"/>
        <end position="56"/>
    </location>
</feature>
<keyword evidence="4" id="KW-0443">Lipid metabolism</keyword>
<feature type="compositionally biased region" description="Basic and acidic residues" evidence="5">
    <location>
        <begin position="673"/>
        <end position="704"/>
    </location>
</feature>
<feature type="compositionally biased region" description="Acidic residues" evidence="5">
    <location>
        <begin position="316"/>
        <end position="329"/>
    </location>
</feature>
<dbReference type="SUPFAM" id="SSF53474">
    <property type="entry name" value="alpha/beta-Hydrolases"/>
    <property type="match status" value="2"/>
</dbReference>
<feature type="region of interest" description="Disordered" evidence="5">
    <location>
        <begin position="301"/>
        <end position="340"/>
    </location>
</feature>
<feature type="compositionally biased region" description="Low complexity" evidence="5">
    <location>
        <begin position="118"/>
        <end position="135"/>
    </location>
</feature>
<keyword evidence="7" id="KW-1185">Reference proteome</keyword>
<feature type="region of interest" description="Disordered" evidence="5">
    <location>
        <begin position="673"/>
        <end position="722"/>
    </location>
</feature>
<feature type="compositionally biased region" description="Basic residues" evidence="5">
    <location>
        <begin position="136"/>
        <end position="148"/>
    </location>
</feature>
<comment type="caution">
    <text evidence="6">The sequence shown here is derived from an EMBL/GenBank/DDBJ whole genome shotgun (WGS) entry which is preliminary data.</text>
</comment>
<keyword evidence="2" id="KW-0378">Hydrolase</keyword>
<feature type="region of interest" description="Disordered" evidence="5">
    <location>
        <begin position="212"/>
        <end position="245"/>
    </location>
</feature>
<feature type="region of interest" description="Disordered" evidence="5">
    <location>
        <begin position="116"/>
        <end position="167"/>
    </location>
</feature>
<sequence length="722" mass="79715">MSFHASISGQPDDDDAFPPPFSSSRPPPRRQSSKFPGSGRVPHAKKPKSRPPKSLGDRLRVYQSHLPNYSGPYGVGIMDLELPVRQPRPISHLTRHSKRLLRLRTVAMTLYYPCEVAPSSTSSSSSTSDNKSPPSSHHHQRGHHPLARRRSDPPGPDPAGNPEWSKLTWLPRPRVRMAKGYGRFAGVGGAAVPVFGATTLFTKVPALRNARRRCHSSSAATADDEQGMQEGEQEQETSNNSRPQQFPLLVFSHGLGGTRTSYSSLCGEFASHGFVVAALEHRDGSAPRSYVNHPDVGRWRWPMRSMGKQRKKQGESGEEDRDEKEEETFALDPGTSRAERSKGYDRIDYIFPKHNPIDTAPNNRKGVDRELRDAQIALRLAEIEEAHHVLCLIASGRGEEVAAANLRRKGYVGASSRGLDGVDWAAWRGAFDATDGVTVAGHSFGAATTVEVLRSVGRFGWCKQGIVYDIWGAAVAPVEEEGGEYGDAERNASEAFTYWPTNFATASSLIAEAQRHGAPAYLLTLRGTVHISQTDFSILYPRVCAWALKATADPTRAMDVNVGASLAFLARVLPRRLSAVFEPAGEMEGVLDAPLLTSVPSERRPGERWVAARLRVPNEFRERVVPRLVGKVKRAFGRVAEEVKEEVEGGTKENGDGTALDEVWMHMKSDEEEVRAWRERAQRERERRRDTIRVVGRGEEEHAHANGSSSSEATLRDEFDVA</sequence>
<dbReference type="InterPro" id="IPR029058">
    <property type="entry name" value="AB_hydrolase_fold"/>
</dbReference>
<dbReference type="PANTHER" id="PTHR10272:SF0">
    <property type="entry name" value="PLATELET-ACTIVATING FACTOR ACETYLHYDROLASE"/>
    <property type="match status" value="1"/>
</dbReference>
<accession>A0ABR1YGJ8</accession>
<evidence type="ECO:0000256" key="3">
    <source>
        <dbReference type="ARBA" id="ARBA00022963"/>
    </source>
</evidence>
<proteinExistence type="predicted"/>
<evidence type="ECO:0000256" key="4">
    <source>
        <dbReference type="ARBA" id="ARBA00023098"/>
    </source>
</evidence>
<dbReference type="EC" id="3.1.1.47" evidence="1"/>
<reference evidence="6 7" key="1">
    <citation type="submission" date="2024-04" db="EMBL/GenBank/DDBJ databases">
        <title>Phyllosticta paracitricarpa is synonymous to the EU quarantine fungus P. citricarpa based on phylogenomic analyses.</title>
        <authorList>
            <consortium name="Lawrence Berkeley National Laboratory"/>
            <person name="Van Ingen-Buijs V.A."/>
            <person name="Van Westerhoven A.C."/>
            <person name="Haridas S."/>
            <person name="Skiadas P."/>
            <person name="Martin F."/>
            <person name="Groenewald J.Z."/>
            <person name="Crous P.W."/>
            <person name="Seidl M.F."/>
        </authorList>
    </citation>
    <scope>NUCLEOTIDE SEQUENCE [LARGE SCALE GENOMIC DNA]</scope>
    <source>
        <strain evidence="6 7">CBS 123374</strain>
    </source>
</reference>
<organism evidence="6 7">
    <name type="scientific">Phyllosticta capitalensis</name>
    <dbReference type="NCBI Taxonomy" id="121624"/>
    <lineage>
        <taxon>Eukaryota</taxon>
        <taxon>Fungi</taxon>
        <taxon>Dikarya</taxon>
        <taxon>Ascomycota</taxon>
        <taxon>Pezizomycotina</taxon>
        <taxon>Dothideomycetes</taxon>
        <taxon>Dothideomycetes incertae sedis</taxon>
        <taxon>Botryosphaeriales</taxon>
        <taxon>Phyllostictaceae</taxon>
        <taxon>Phyllosticta</taxon>
    </lineage>
</organism>
<dbReference type="Proteomes" id="UP001492380">
    <property type="component" value="Unassembled WGS sequence"/>
</dbReference>
<evidence type="ECO:0000313" key="7">
    <source>
        <dbReference type="Proteomes" id="UP001492380"/>
    </source>
</evidence>
<evidence type="ECO:0000256" key="1">
    <source>
        <dbReference type="ARBA" id="ARBA00013201"/>
    </source>
</evidence>
<dbReference type="EMBL" id="JBBWRZ010000009">
    <property type="protein sequence ID" value="KAK8229164.1"/>
    <property type="molecule type" value="Genomic_DNA"/>
</dbReference>
<name>A0ABR1YGJ8_9PEZI</name>
<evidence type="ECO:0000313" key="6">
    <source>
        <dbReference type="EMBL" id="KAK8229164.1"/>
    </source>
</evidence>
<protein>
    <recommendedName>
        <fullName evidence="1">1-alkyl-2-acetylglycerophosphocholine esterase</fullName>
        <ecNumber evidence="1">3.1.1.47</ecNumber>
    </recommendedName>
</protein>
<evidence type="ECO:0000256" key="2">
    <source>
        <dbReference type="ARBA" id="ARBA00022801"/>
    </source>
</evidence>
<dbReference type="Gene3D" id="3.40.50.1820">
    <property type="entry name" value="alpha/beta hydrolase"/>
    <property type="match status" value="1"/>
</dbReference>
<dbReference type="PANTHER" id="PTHR10272">
    <property type="entry name" value="PLATELET-ACTIVATING FACTOR ACETYLHYDROLASE"/>
    <property type="match status" value="1"/>
</dbReference>